<dbReference type="PANTHER" id="PTHR48106">
    <property type="entry name" value="QUINONE OXIDOREDUCTASE PIG3-RELATED"/>
    <property type="match status" value="1"/>
</dbReference>
<dbReference type="SMART" id="SM00829">
    <property type="entry name" value="PKS_ER"/>
    <property type="match status" value="1"/>
</dbReference>
<evidence type="ECO:0000313" key="4">
    <source>
        <dbReference type="EMBL" id="MBB4964441.1"/>
    </source>
</evidence>
<dbReference type="GO" id="GO:0003960">
    <property type="term" value="F:quinone reductase (NADPH) activity"/>
    <property type="evidence" value="ECO:0007669"/>
    <property type="project" value="UniProtKB-EC"/>
</dbReference>
<dbReference type="InterPro" id="IPR013154">
    <property type="entry name" value="ADH-like_N"/>
</dbReference>
<dbReference type="Gene3D" id="3.40.50.720">
    <property type="entry name" value="NAD(P)-binding Rossmann-like Domain"/>
    <property type="match status" value="1"/>
</dbReference>
<dbReference type="SUPFAM" id="SSF51735">
    <property type="entry name" value="NAD(P)-binding Rossmann-fold domains"/>
    <property type="match status" value="1"/>
</dbReference>
<accession>A0A7W7WUU2</accession>
<evidence type="ECO:0000313" key="5">
    <source>
        <dbReference type="Proteomes" id="UP000542674"/>
    </source>
</evidence>
<dbReference type="EC" id="1.6.5.5" evidence="4"/>
<sequence>MTVGAAGVHLLDTSLRRGERGGPFPLPDLPLVPGREVAGVVSALGPDVPDNWLGRRVVAHLGQAHGGYAEQAAANVASLHEVPDHVSDERAVAMIGTGRTAFGVLRIAAPTADDVVLVTAAAGGLGSLFVQELKALGATVVGVASTAKLDLVRELGADHVVDYTAPGWDDEVRAEVGEVSLVLDGVGGDAGKAGLDLLGVGGRTVLFGWSSGTPTPVGTADLYRLGIGADVAVGPRIVKGTNLRELETLALDALASGRLTPRTTAFPLADAGRAHTALENRETVGKVVLRP</sequence>
<comment type="caution">
    <text evidence="4">The sequence shown here is derived from an EMBL/GenBank/DDBJ whole genome shotgun (WGS) entry which is preliminary data.</text>
</comment>
<dbReference type="InterPro" id="IPR002364">
    <property type="entry name" value="Quin_OxRdtase/zeta-crystal_CS"/>
</dbReference>
<keyword evidence="5" id="KW-1185">Reference proteome</keyword>
<feature type="domain" description="Enoyl reductase (ER)" evidence="3">
    <location>
        <begin position="4"/>
        <end position="289"/>
    </location>
</feature>
<dbReference type="Pfam" id="PF08240">
    <property type="entry name" value="ADH_N"/>
    <property type="match status" value="1"/>
</dbReference>
<dbReference type="InterPro" id="IPR020843">
    <property type="entry name" value="ER"/>
</dbReference>
<dbReference type="PANTHER" id="PTHR48106:SF13">
    <property type="entry name" value="QUINONE OXIDOREDUCTASE-RELATED"/>
    <property type="match status" value="1"/>
</dbReference>
<dbReference type="EMBL" id="JACHJS010000001">
    <property type="protein sequence ID" value="MBB4964441.1"/>
    <property type="molecule type" value="Genomic_DNA"/>
</dbReference>
<keyword evidence="1" id="KW-0521">NADP</keyword>
<dbReference type="SUPFAM" id="SSF50129">
    <property type="entry name" value="GroES-like"/>
    <property type="match status" value="1"/>
</dbReference>
<evidence type="ECO:0000256" key="1">
    <source>
        <dbReference type="ARBA" id="ARBA00022857"/>
    </source>
</evidence>
<dbReference type="AlphaFoldDB" id="A0A7W7WUU2"/>
<dbReference type="GO" id="GO:0070402">
    <property type="term" value="F:NADPH binding"/>
    <property type="evidence" value="ECO:0007669"/>
    <property type="project" value="TreeGrafter"/>
</dbReference>
<dbReference type="PROSITE" id="PS01162">
    <property type="entry name" value="QOR_ZETA_CRYSTAL"/>
    <property type="match status" value="1"/>
</dbReference>
<evidence type="ECO:0000256" key="2">
    <source>
        <dbReference type="ARBA" id="ARBA00023002"/>
    </source>
</evidence>
<dbReference type="Pfam" id="PF00107">
    <property type="entry name" value="ADH_zinc_N"/>
    <property type="match status" value="1"/>
</dbReference>
<dbReference type="InterPro" id="IPR036291">
    <property type="entry name" value="NAD(P)-bd_dom_sf"/>
</dbReference>
<dbReference type="Proteomes" id="UP000542674">
    <property type="component" value="Unassembled WGS sequence"/>
</dbReference>
<dbReference type="InterPro" id="IPR013149">
    <property type="entry name" value="ADH-like_C"/>
</dbReference>
<dbReference type="GO" id="GO:0008270">
    <property type="term" value="F:zinc ion binding"/>
    <property type="evidence" value="ECO:0007669"/>
    <property type="project" value="InterPro"/>
</dbReference>
<name>A0A7W7WUU2_9PSEU</name>
<gene>
    <name evidence="4" type="ORF">F4559_001800</name>
</gene>
<dbReference type="GO" id="GO:0005829">
    <property type="term" value="C:cytosol"/>
    <property type="evidence" value="ECO:0007669"/>
    <property type="project" value="TreeGrafter"/>
</dbReference>
<dbReference type="GO" id="GO:0035925">
    <property type="term" value="F:mRNA 3'-UTR AU-rich region binding"/>
    <property type="evidence" value="ECO:0007669"/>
    <property type="project" value="TreeGrafter"/>
</dbReference>
<reference evidence="4 5" key="1">
    <citation type="submission" date="2020-08" db="EMBL/GenBank/DDBJ databases">
        <title>Sequencing the genomes of 1000 actinobacteria strains.</title>
        <authorList>
            <person name="Klenk H.-P."/>
        </authorList>
    </citation>
    <scope>NUCLEOTIDE SEQUENCE [LARGE SCALE GENOMIC DNA]</scope>
    <source>
        <strain evidence="4 5">DSM 45084</strain>
    </source>
</reference>
<evidence type="ECO:0000259" key="3">
    <source>
        <dbReference type="SMART" id="SM00829"/>
    </source>
</evidence>
<proteinExistence type="predicted"/>
<dbReference type="Gene3D" id="3.90.180.10">
    <property type="entry name" value="Medium-chain alcohol dehydrogenases, catalytic domain"/>
    <property type="match status" value="1"/>
</dbReference>
<keyword evidence="2 4" id="KW-0560">Oxidoreductase</keyword>
<dbReference type="InterPro" id="IPR011032">
    <property type="entry name" value="GroES-like_sf"/>
</dbReference>
<organism evidence="4 5">
    <name type="scientific">Saccharothrix violaceirubra</name>
    <dbReference type="NCBI Taxonomy" id="413306"/>
    <lineage>
        <taxon>Bacteria</taxon>
        <taxon>Bacillati</taxon>
        <taxon>Actinomycetota</taxon>
        <taxon>Actinomycetes</taxon>
        <taxon>Pseudonocardiales</taxon>
        <taxon>Pseudonocardiaceae</taxon>
        <taxon>Saccharothrix</taxon>
    </lineage>
</organism>
<protein>
    <submittedName>
        <fullName evidence="4">NADPH2:quinone reductase</fullName>
        <ecNumber evidence="4">1.6.5.5</ecNumber>
    </submittedName>
</protein>